<evidence type="ECO:0000313" key="3">
    <source>
        <dbReference type="Proteomes" id="UP001501231"/>
    </source>
</evidence>
<sequence>MGAEKQRPPPPAPCGALPLPTAPHSTPLFPTVNYENISSTPRSVGNPQVRGGGAEWGAADPRAPPLYTTPWAGTLPEPPVKEGSEAPAGHLGRRVERSGASGRAVKVISVQHNGSRSP</sequence>
<feature type="region of interest" description="Disordered" evidence="1">
    <location>
        <begin position="1"/>
        <end position="118"/>
    </location>
</feature>
<evidence type="ECO:0000256" key="1">
    <source>
        <dbReference type="SAM" id="MobiDB-lite"/>
    </source>
</evidence>
<proteinExistence type="predicted"/>
<comment type="caution">
    <text evidence="2">The sequence shown here is derived from an EMBL/GenBank/DDBJ whole genome shotgun (WGS) entry which is preliminary data.</text>
</comment>
<keyword evidence="3" id="KW-1185">Reference proteome</keyword>
<feature type="compositionally biased region" description="Polar residues" evidence="1">
    <location>
        <begin position="33"/>
        <end position="46"/>
    </location>
</feature>
<name>A0ABN3IKV5_9ACTN</name>
<feature type="compositionally biased region" description="Low complexity" evidence="1">
    <location>
        <begin position="14"/>
        <end position="23"/>
    </location>
</feature>
<protein>
    <submittedName>
        <fullName evidence="2">Uncharacterized protein</fullName>
    </submittedName>
</protein>
<gene>
    <name evidence="2" type="ORF">GCM10010191_15080</name>
</gene>
<evidence type="ECO:0000313" key="2">
    <source>
        <dbReference type="EMBL" id="GAA2407675.1"/>
    </source>
</evidence>
<reference evidence="2 3" key="1">
    <citation type="journal article" date="2019" name="Int. J. Syst. Evol. Microbiol.">
        <title>The Global Catalogue of Microorganisms (GCM) 10K type strain sequencing project: providing services to taxonomists for standard genome sequencing and annotation.</title>
        <authorList>
            <consortium name="The Broad Institute Genomics Platform"/>
            <consortium name="The Broad Institute Genome Sequencing Center for Infectious Disease"/>
            <person name="Wu L."/>
            <person name="Ma J."/>
        </authorList>
    </citation>
    <scope>NUCLEOTIDE SEQUENCE [LARGE SCALE GENOMIC DNA]</scope>
    <source>
        <strain evidence="2 3">JCM 3325</strain>
    </source>
</reference>
<accession>A0ABN3IKV5</accession>
<dbReference type="EMBL" id="BAAARW010000005">
    <property type="protein sequence ID" value="GAA2407675.1"/>
    <property type="molecule type" value="Genomic_DNA"/>
</dbReference>
<organism evidence="2 3">
    <name type="scientific">Actinomadura vinacea</name>
    <dbReference type="NCBI Taxonomy" id="115336"/>
    <lineage>
        <taxon>Bacteria</taxon>
        <taxon>Bacillati</taxon>
        <taxon>Actinomycetota</taxon>
        <taxon>Actinomycetes</taxon>
        <taxon>Streptosporangiales</taxon>
        <taxon>Thermomonosporaceae</taxon>
        <taxon>Actinomadura</taxon>
    </lineage>
</organism>
<dbReference type="Proteomes" id="UP001501231">
    <property type="component" value="Unassembled WGS sequence"/>
</dbReference>